<dbReference type="Proteomes" id="UP000813385">
    <property type="component" value="Unassembled WGS sequence"/>
</dbReference>
<reference evidence="1" key="1">
    <citation type="journal article" date="2021" name="Nat. Commun.">
        <title>Genetic determinants of endophytism in the Arabidopsis root mycobiome.</title>
        <authorList>
            <person name="Mesny F."/>
            <person name="Miyauchi S."/>
            <person name="Thiergart T."/>
            <person name="Pickel B."/>
            <person name="Atanasova L."/>
            <person name="Karlsson M."/>
            <person name="Huettel B."/>
            <person name="Barry K.W."/>
            <person name="Haridas S."/>
            <person name="Chen C."/>
            <person name="Bauer D."/>
            <person name="Andreopoulos W."/>
            <person name="Pangilinan J."/>
            <person name="LaButti K."/>
            <person name="Riley R."/>
            <person name="Lipzen A."/>
            <person name="Clum A."/>
            <person name="Drula E."/>
            <person name="Henrissat B."/>
            <person name="Kohler A."/>
            <person name="Grigoriev I.V."/>
            <person name="Martin F.M."/>
            <person name="Hacquard S."/>
        </authorList>
    </citation>
    <scope>NUCLEOTIDE SEQUENCE</scope>
    <source>
        <strain evidence="1">MPI-CAGE-AT-0016</strain>
    </source>
</reference>
<name>A0A8K0X2H3_9PEZI</name>
<protein>
    <recommendedName>
        <fullName evidence="3">F-box domain-containing protein</fullName>
    </recommendedName>
</protein>
<evidence type="ECO:0008006" key="3">
    <source>
        <dbReference type="Google" id="ProtNLM"/>
    </source>
</evidence>
<keyword evidence="2" id="KW-1185">Reference proteome</keyword>
<comment type="caution">
    <text evidence="1">The sequence shown here is derived from an EMBL/GenBank/DDBJ whole genome shotgun (WGS) entry which is preliminary data.</text>
</comment>
<accession>A0A8K0X2H3</accession>
<organism evidence="1 2">
    <name type="scientific">Plectosphaerella cucumerina</name>
    <dbReference type="NCBI Taxonomy" id="40658"/>
    <lineage>
        <taxon>Eukaryota</taxon>
        <taxon>Fungi</taxon>
        <taxon>Dikarya</taxon>
        <taxon>Ascomycota</taxon>
        <taxon>Pezizomycotina</taxon>
        <taxon>Sordariomycetes</taxon>
        <taxon>Hypocreomycetidae</taxon>
        <taxon>Glomerellales</taxon>
        <taxon>Plectosphaerellaceae</taxon>
        <taxon>Plectosphaerella</taxon>
    </lineage>
</organism>
<proteinExistence type="predicted"/>
<evidence type="ECO:0000313" key="2">
    <source>
        <dbReference type="Proteomes" id="UP000813385"/>
    </source>
</evidence>
<sequence>MGLHSHLLGRKALEDEPRETVVAATTATSPPPPSFPLLKLHPELIICVFKVLPPVDAIALSLCSKFLFSFGPSPAERENLDYSERPDLLTRLERDLVDTHVYCPECMKLESETALALREDGEFSECSDVLRRRFCHFDFPHAKGWWHGGPSLGYHILRFVMNQYTLRSKLGDITLDVFRGDQERAGAAEEDPSVWNTSLDARIIDGELYIQATHTIEIPVEVDQRLHSRSISDYMKSHRICIHSIAACVYDGQYNRAAGHAQPADLYFPTTFSCGQCLSDFTYDGRLDSQGVNHIFQIKGYHLLGSFLKDMTCPSWKFECFVPGGRHPRTLGGRLW</sequence>
<dbReference type="EMBL" id="JAGPXD010000004">
    <property type="protein sequence ID" value="KAH7359271.1"/>
    <property type="molecule type" value="Genomic_DNA"/>
</dbReference>
<evidence type="ECO:0000313" key="1">
    <source>
        <dbReference type="EMBL" id="KAH7359271.1"/>
    </source>
</evidence>
<gene>
    <name evidence="1" type="ORF">B0T11DRAFT_330965</name>
</gene>
<dbReference type="InterPro" id="IPR036047">
    <property type="entry name" value="F-box-like_dom_sf"/>
</dbReference>
<dbReference type="SUPFAM" id="SSF81383">
    <property type="entry name" value="F-box domain"/>
    <property type="match status" value="1"/>
</dbReference>
<dbReference type="AlphaFoldDB" id="A0A8K0X2H3"/>
<dbReference type="OrthoDB" id="3766406at2759"/>